<dbReference type="GO" id="GO:0061503">
    <property type="term" value="F:tRNA threonylcarbamoyladenosine dehydratase"/>
    <property type="evidence" value="ECO:0007669"/>
    <property type="project" value="TreeGrafter"/>
</dbReference>
<evidence type="ECO:0000313" key="2">
    <source>
        <dbReference type="EMBL" id="MQN83955.1"/>
    </source>
</evidence>
<dbReference type="GO" id="GO:0061504">
    <property type="term" value="P:cyclic threonylcarbamoyladenosine biosynthetic process"/>
    <property type="evidence" value="ECO:0007669"/>
    <property type="project" value="TreeGrafter"/>
</dbReference>
<dbReference type="Proteomes" id="UP000421408">
    <property type="component" value="Unassembled WGS sequence"/>
</dbReference>
<name>A0AA90ZTD9_9BACT</name>
<dbReference type="InterPro" id="IPR045886">
    <property type="entry name" value="ThiF/MoeB/HesA"/>
</dbReference>
<feature type="domain" description="THIF-type NAD/FAD binding fold" evidence="1">
    <location>
        <begin position="437"/>
        <end position="575"/>
    </location>
</feature>
<reference evidence="3" key="1">
    <citation type="submission" date="2019-09" db="EMBL/GenBank/DDBJ databases">
        <title>Distinct polysaccharide growth profiles of human intestinal Prevotella copri isolates.</title>
        <authorList>
            <person name="Fehlner-Peach H."/>
            <person name="Magnabosco C."/>
            <person name="Raghavan V."/>
            <person name="Scher J.U."/>
            <person name="Tett A."/>
            <person name="Cox L.M."/>
            <person name="Gottsegen C."/>
            <person name="Watters A."/>
            <person name="Wiltshire- Gordon J.D."/>
            <person name="Segata N."/>
            <person name="Bonneau R."/>
            <person name="Littman D.R."/>
        </authorList>
    </citation>
    <scope>NUCLEOTIDE SEQUENCE [LARGE SCALE GENOMIC DNA]</scope>
    <source>
        <strain evidence="3">iAA108</strain>
    </source>
</reference>
<dbReference type="PROSITE" id="PS00065">
    <property type="entry name" value="D_2_HYDROXYACID_DH_1"/>
    <property type="match status" value="1"/>
</dbReference>
<dbReference type="InterPro" id="IPR035985">
    <property type="entry name" value="Ubiquitin-activating_enz"/>
</dbReference>
<protein>
    <recommendedName>
        <fullName evidence="1">THIF-type NAD/FAD binding fold domain-containing protein</fullName>
    </recommendedName>
</protein>
<comment type="caution">
    <text evidence="2">The sequence shown here is derived from an EMBL/GenBank/DDBJ whole genome shotgun (WGS) entry which is preliminary data.</text>
</comment>
<proteinExistence type="predicted"/>
<dbReference type="SUPFAM" id="SSF69572">
    <property type="entry name" value="Activating enzymes of the ubiquitin-like proteins"/>
    <property type="match status" value="1"/>
</dbReference>
<dbReference type="PANTHER" id="PTHR43267">
    <property type="entry name" value="TRNA THREONYLCARBAMOYLADENOSINE DEHYDRATASE"/>
    <property type="match status" value="1"/>
</dbReference>
<evidence type="ECO:0000259" key="1">
    <source>
        <dbReference type="Pfam" id="PF00899"/>
    </source>
</evidence>
<organism evidence="2 3">
    <name type="scientific">Segatella copri</name>
    <dbReference type="NCBI Taxonomy" id="165179"/>
    <lineage>
        <taxon>Bacteria</taxon>
        <taxon>Pseudomonadati</taxon>
        <taxon>Bacteroidota</taxon>
        <taxon>Bacteroidia</taxon>
        <taxon>Bacteroidales</taxon>
        <taxon>Prevotellaceae</taxon>
        <taxon>Segatella</taxon>
    </lineage>
</organism>
<dbReference type="RefSeq" id="WP_153118884.1">
    <property type="nucleotide sequence ID" value="NZ_VZCC01000049.1"/>
</dbReference>
<accession>A0AA90ZTD9</accession>
<sequence length="816" mass="92626">MFDYKDAQFYTDYFSSLEGFSVLEEFKVSENKDEKNLYVGSIEVLHTIHPLILRVEIPFMFPHAKLVFRTKSLSGYPHLIHTGKINYGDWFCLNTPFAETPEEQLKQEITRLKEWISHQMREDLPPVIKDSSVKTALAFANAYEWENLDEVKEFSSKAMLTFVGDFHNNPDYFKENLGYIHCIKTPDNRFYAVENEAICNYKLPYIIVDKTPESSETLSDFVRLIEQYEWDDKICKHLLPELNISNGWQKSSSQPIGSKKDFTEPDALKQLEQLISELQQESSYLPQAEGIRIGKNQSSRKVKKIKVLPSQKQVLLDEISSIKESVIKNHGYNSYQGFNIPDETNMTDEELEEQAYLEYMATAIIPYEWHHFAFGIKHNDGIAWYILFTNIASGNFESVSFDLALKGFTIRKISSYPLNRLGTQVITKEMYFGRGAFSQLLNSKKIAIVGLGAIGSMVASSLAHCGASKIGLWDFDIVEPGNICRSSYTLGNIGESKVRALASVIKSINPFIKDLSIHGYWCSDGANYNEFIGASFYANVNYKSQEEAIKELDGYDLILDCTGSNEMLHFLSYAASNREIISMCITNHANNLLCISSKDGNPFEQRKIYLSRIEQDTKNFYVEGEGCYSPTFLANNCDIASLVNLALRDLNLNMDKGQLMHSTIYSYSDRGIVSDRISTYQLDGYDILLNVSTETLYDAEEMNDSPDGAIGYIFGSYSKDGKQVMITHIVDAWNAKELLTDAFKTSKGIIDYIGDYRYSGEEPETYSASSFELMASKAEDDSINTNNPLLAVRNPDGSLSFFLYINNELVKFSQKL</sequence>
<dbReference type="Gene3D" id="3.40.50.720">
    <property type="entry name" value="NAD(P)-binding Rossmann-like Domain"/>
    <property type="match status" value="1"/>
</dbReference>
<dbReference type="PANTHER" id="PTHR43267:SF1">
    <property type="entry name" value="TRNA THREONYLCARBAMOYLADENOSINE DEHYDRATASE"/>
    <property type="match status" value="1"/>
</dbReference>
<dbReference type="EMBL" id="VZCC01000049">
    <property type="protein sequence ID" value="MQN83955.1"/>
    <property type="molecule type" value="Genomic_DNA"/>
</dbReference>
<evidence type="ECO:0000313" key="3">
    <source>
        <dbReference type="Proteomes" id="UP000421408"/>
    </source>
</evidence>
<dbReference type="InterPro" id="IPR029752">
    <property type="entry name" value="D-isomer_DH_CS1"/>
</dbReference>
<dbReference type="InterPro" id="IPR000594">
    <property type="entry name" value="ThiF_NAD_FAD-bd"/>
</dbReference>
<dbReference type="Pfam" id="PF00899">
    <property type="entry name" value="ThiF"/>
    <property type="match status" value="1"/>
</dbReference>
<dbReference type="GO" id="GO:0008641">
    <property type="term" value="F:ubiquitin-like modifier activating enzyme activity"/>
    <property type="evidence" value="ECO:0007669"/>
    <property type="project" value="InterPro"/>
</dbReference>
<dbReference type="AlphaFoldDB" id="A0AA90ZTD9"/>
<gene>
    <name evidence="2" type="ORF">F7D74_08170</name>
</gene>